<accession>A0A3N4RJN7</accession>
<keyword evidence="2" id="KW-0472">Membrane</keyword>
<gene>
    <name evidence="3" type="ORF">EDD38_1905</name>
</gene>
<evidence type="ECO:0000313" key="4">
    <source>
        <dbReference type="Proteomes" id="UP000266906"/>
    </source>
</evidence>
<dbReference type="RefSeq" id="WP_123817871.1">
    <property type="nucleotide sequence ID" value="NZ_RKQG01000001.1"/>
</dbReference>
<reference evidence="3 4" key="1">
    <citation type="submission" date="2018-11" db="EMBL/GenBank/DDBJ databases">
        <title>Sequencing the genomes of 1000 actinobacteria strains.</title>
        <authorList>
            <person name="Klenk H.-P."/>
        </authorList>
    </citation>
    <scope>NUCLEOTIDE SEQUENCE [LARGE SCALE GENOMIC DNA]</scope>
    <source>
        <strain evidence="3 4">DSM 44781</strain>
    </source>
</reference>
<feature type="compositionally biased region" description="Pro residues" evidence="1">
    <location>
        <begin position="1"/>
        <end position="12"/>
    </location>
</feature>
<sequence>MSTPQPPGPYGQPAPYAQPGQQPPPPYGGPSGYGQPQPAYGQPQPPAYGQPPAPAYGQPPASGYAQPQPAYGQPQPPYGQQPGWGQQPPAYGQPPAGEGQLPAWGQEPQRAPAKPAGPVTTGTKIRRMALGVVLLGMVVGGLLVLAAAFGAGDKGPVAGDCLTTGHKKVACTAADAHWRVQYRKTGGILSSLNCGRDYPGTTSYDSQYRSKKKTTRYRLCLSPLNAAPGTVNTTKH</sequence>
<feature type="compositionally biased region" description="Low complexity" evidence="1">
    <location>
        <begin position="33"/>
        <end position="42"/>
    </location>
</feature>
<feature type="transmembrane region" description="Helical" evidence="2">
    <location>
        <begin position="129"/>
        <end position="151"/>
    </location>
</feature>
<dbReference type="AlphaFoldDB" id="A0A3N4RJN7"/>
<proteinExistence type="predicted"/>
<feature type="region of interest" description="Disordered" evidence="1">
    <location>
        <begin position="1"/>
        <end position="121"/>
    </location>
</feature>
<evidence type="ECO:0000256" key="1">
    <source>
        <dbReference type="SAM" id="MobiDB-lite"/>
    </source>
</evidence>
<keyword evidence="2" id="KW-1133">Transmembrane helix</keyword>
<comment type="caution">
    <text evidence="3">The sequence shown here is derived from an EMBL/GenBank/DDBJ whole genome shotgun (WGS) entry which is preliminary data.</text>
</comment>
<protein>
    <submittedName>
        <fullName evidence="3">Uncharacterized protein</fullName>
    </submittedName>
</protein>
<feature type="compositionally biased region" description="Pro residues" evidence="1">
    <location>
        <begin position="43"/>
        <end position="54"/>
    </location>
</feature>
<keyword evidence="2" id="KW-0812">Transmembrane</keyword>
<name>A0A3N4RJN7_9ACTN</name>
<organism evidence="3 4">
    <name type="scientific">Kitasatospora cineracea</name>
    <dbReference type="NCBI Taxonomy" id="88074"/>
    <lineage>
        <taxon>Bacteria</taxon>
        <taxon>Bacillati</taxon>
        <taxon>Actinomycetota</taxon>
        <taxon>Actinomycetes</taxon>
        <taxon>Kitasatosporales</taxon>
        <taxon>Streptomycetaceae</taxon>
        <taxon>Kitasatospora</taxon>
    </lineage>
</organism>
<evidence type="ECO:0000313" key="3">
    <source>
        <dbReference type="EMBL" id="RPE33612.1"/>
    </source>
</evidence>
<feature type="compositionally biased region" description="Low complexity" evidence="1">
    <location>
        <begin position="55"/>
        <end position="73"/>
    </location>
</feature>
<dbReference type="EMBL" id="RKQG01000001">
    <property type="protein sequence ID" value="RPE33612.1"/>
    <property type="molecule type" value="Genomic_DNA"/>
</dbReference>
<keyword evidence="4" id="KW-1185">Reference proteome</keyword>
<evidence type="ECO:0000256" key="2">
    <source>
        <dbReference type="SAM" id="Phobius"/>
    </source>
</evidence>
<dbReference type="Proteomes" id="UP000266906">
    <property type="component" value="Unassembled WGS sequence"/>
</dbReference>
<feature type="compositionally biased region" description="Low complexity" evidence="1">
    <location>
        <begin position="80"/>
        <end position="100"/>
    </location>
</feature>